<reference evidence="11" key="1">
    <citation type="journal article" date="2007" name="PLoS Genet.">
        <title>Patterns and implications of gene gain and loss in the evolution of Prochlorococcus.</title>
        <authorList>
            <person name="Kettler G.C."/>
            <person name="Martiny A.C."/>
            <person name="Huang K."/>
            <person name="Zucker J."/>
            <person name="Coleman M.L."/>
            <person name="Rodrigue S."/>
            <person name="Chen F."/>
            <person name="Lapidus A."/>
            <person name="Ferriera S."/>
            <person name="Johnson J."/>
            <person name="Steglich C."/>
            <person name="Church G.M."/>
            <person name="Richardson P."/>
            <person name="Chisholm S.W."/>
        </authorList>
    </citation>
    <scope>NUCLEOTIDE SEQUENCE [LARGE SCALE GENOMIC DNA]</scope>
    <source>
        <strain evidence="11">NATL1A</strain>
    </source>
</reference>
<dbReference type="InterPro" id="IPR037919">
    <property type="entry name" value="OGT"/>
</dbReference>
<dbReference type="InterPro" id="IPR029489">
    <property type="entry name" value="OGT/SEC/SPY_C"/>
</dbReference>
<dbReference type="Pfam" id="PF13844">
    <property type="entry name" value="Glyco_transf_41"/>
    <property type="match status" value="2"/>
</dbReference>
<dbReference type="PANTHER" id="PTHR44366:SF1">
    <property type="entry name" value="UDP-N-ACETYLGLUCOSAMINE--PEPTIDE N-ACETYLGLUCOSAMINYLTRANSFERASE 110 KDA SUBUNIT"/>
    <property type="match status" value="1"/>
</dbReference>
<evidence type="ECO:0000256" key="8">
    <source>
        <dbReference type="PROSITE-ProRule" id="PRU00339"/>
    </source>
</evidence>
<dbReference type="EMBL" id="CP000553">
    <property type="protein sequence ID" value="ABM74637.1"/>
    <property type="molecule type" value="Genomic_DNA"/>
</dbReference>
<comment type="similarity">
    <text evidence="2">Belongs to the glycosyltransferase 41 family. O-GlcNAc transferase subfamily.</text>
</comment>
<feature type="domain" description="O-GlcNAc transferase C-terminal" evidence="9">
    <location>
        <begin position="622"/>
        <end position="807"/>
    </location>
</feature>
<feature type="domain" description="O-GlcNAc transferase C-terminal" evidence="9">
    <location>
        <begin position="458"/>
        <end position="614"/>
    </location>
</feature>
<feature type="repeat" description="TPR" evidence="8">
    <location>
        <begin position="214"/>
        <end position="247"/>
    </location>
</feature>
<evidence type="ECO:0000256" key="5">
    <source>
        <dbReference type="ARBA" id="ARBA00022679"/>
    </source>
</evidence>
<evidence type="ECO:0000256" key="6">
    <source>
        <dbReference type="ARBA" id="ARBA00022737"/>
    </source>
</evidence>
<feature type="repeat" description="TPR" evidence="8">
    <location>
        <begin position="112"/>
        <end position="145"/>
    </location>
</feature>
<keyword evidence="4" id="KW-0328">Glycosyltransferase</keyword>
<dbReference type="PROSITE" id="PS50293">
    <property type="entry name" value="TPR_REGION"/>
    <property type="match status" value="5"/>
</dbReference>
<feature type="repeat" description="TPR" evidence="8">
    <location>
        <begin position="248"/>
        <end position="281"/>
    </location>
</feature>
<keyword evidence="6" id="KW-0677">Repeat</keyword>
<evidence type="ECO:0000256" key="3">
    <source>
        <dbReference type="ARBA" id="ARBA00011970"/>
    </source>
</evidence>
<dbReference type="Gene3D" id="3.40.50.11380">
    <property type="match status" value="1"/>
</dbReference>
<protein>
    <recommendedName>
        <fullName evidence="3">protein O-GlcNAc transferase</fullName>
        <ecNumber evidence="3">2.4.1.255</ecNumber>
    </recommendedName>
</protein>
<feature type="repeat" description="TPR" evidence="8">
    <location>
        <begin position="316"/>
        <end position="349"/>
    </location>
</feature>
<evidence type="ECO:0000256" key="2">
    <source>
        <dbReference type="ARBA" id="ARBA00005386"/>
    </source>
</evidence>
<dbReference type="SUPFAM" id="SSF48452">
    <property type="entry name" value="TPR-like"/>
    <property type="match status" value="2"/>
</dbReference>
<keyword evidence="7 8" id="KW-0802">TPR repeat</keyword>
<dbReference type="eggNOG" id="COG3914">
    <property type="taxonomic scope" value="Bacteria"/>
</dbReference>
<dbReference type="GO" id="GO:0097363">
    <property type="term" value="F:protein O-acetylglucosaminyltransferase activity"/>
    <property type="evidence" value="ECO:0007669"/>
    <property type="project" value="UniProtKB-EC"/>
</dbReference>
<proteinExistence type="inferred from homology"/>
<dbReference type="Pfam" id="PF00515">
    <property type="entry name" value="TPR_1"/>
    <property type="match status" value="3"/>
</dbReference>
<dbReference type="SMART" id="SM00028">
    <property type="entry name" value="TPR"/>
    <property type="match status" value="9"/>
</dbReference>
<evidence type="ECO:0000256" key="4">
    <source>
        <dbReference type="ARBA" id="ARBA00022676"/>
    </source>
</evidence>
<feature type="repeat" description="TPR" evidence="8">
    <location>
        <begin position="350"/>
        <end position="383"/>
    </location>
</feature>
<sequence>MGGQEEKKKVTEVKTFPVPFALGEIKENITINTNISSKLSELSKGQIINQAIQFHAQGNIQKAAKYYQYFIDQGFKDPRVLANYGVILKGFGNSQEAELLYRKAIELNPNFADAHYNLGNTLRDLGKLKEAELSYRKAIEISPNYANTLYNLGTILSDLGKLQDAEFSYRQAIIINPNYTEAHYNLGNTLRDLGKLKDAELSYRKAIKISPNYAKVHCNLGTILRDLGKLKDAELYTRKAIQLNPDFAEAYSNLGNILSDLGNLKEAEISQKKTIELKPDCAEAHSNLGNILRDLGKLKDAELSYRKAIEISPNYANAHSNLGNILRDLGKLKGAELSYRKAIEISPNYANAHYNLGNILKDIGNFGDALKQFKQALKLNNELSLAKYALIITKGKICDWSDEVTHNIWLKSLGIQGKSIEPLGLFPLEDNPSNHLKRSKNYYIENFTRPSKCIQSYEKNIIHIGYFSADFRTHPVMQMLAPLIEIHDKSRFKIYLYSLAKKEDEYTERAKMSGCIFKNITELNDIEAVELARSDKLDIAVDLMGYTRNNRMPIFSYRVAPIQINYLGFPGSTGSDTIDYIIGDNITIPRENEKFYTEKIIRMPNCFLCDDNKKEISKESICRKDFNLPDQGFIFTCFNENYKITKKEFNIWMNLLIKIEGSVLWLYKSNQCSMNNLYKEARKRKVNPDRLIFAERLAMNKHLPRHSLGDLALDTFNYNGGATTSCALLAGLPVLTKIGQSFMARVSASLLSSIGLSELITYSESEYEEKALYIANNPKEILRLKSKLNKLKETSTLFNSELFTRDLESKFIELVK</sequence>
<evidence type="ECO:0000256" key="7">
    <source>
        <dbReference type="ARBA" id="ARBA00022803"/>
    </source>
</evidence>
<accession>A2BZH7</accession>
<dbReference type="AlphaFoldDB" id="A2BZH7"/>
<feature type="repeat" description="TPR" evidence="8">
    <location>
        <begin position="180"/>
        <end position="213"/>
    </location>
</feature>
<evidence type="ECO:0000256" key="1">
    <source>
        <dbReference type="ARBA" id="ARBA00004922"/>
    </source>
</evidence>
<dbReference type="PANTHER" id="PTHR44366">
    <property type="entry name" value="UDP-N-ACETYLGLUCOSAMINE--PEPTIDE N-ACETYLGLUCOSAMINYLTRANSFERASE 110 KDA SUBUNIT"/>
    <property type="match status" value="1"/>
</dbReference>
<dbReference type="Gene3D" id="1.25.40.10">
    <property type="entry name" value="Tetratricopeptide repeat domain"/>
    <property type="match status" value="6"/>
</dbReference>
<dbReference type="Proteomes" id="UP000002592">
    <property type="component" value="Chromosome"/>
</dbReference>
<feature type="repeat" description="TPR" evidence="8">
    <location>
        <begin position="78"/>
        <end position="111"/>
    </location>
</feature>
<dbReference type="Pfam" id="PF13181">
    <property type="entry name" value="TPR_8"/>
    <property type="match status" value="1"/>
</dbReference>
<dbReference type="HOGENOM" id="CLU_001721_5_0_3"/>
<dbReference type="EC" id="2.4.1.255" evidence="3"/>
<dbReference type="Pfam" id="PF13414">
    <property type="entry name" value="TPR_11"/>
    <property type="match status" value="2"/>
</dbReference>
<name>A2BZH7_PROM1</name>
<dbReference type="UniPathway" id="UPA00378"/>
<feature type="repeat" description="TPR" evidence="8">
    <location>
        <begin position="282"/>
        <end position="315"/>
    </location>
</feature>
<gene>
    <name evidence="10" type="ordered locus">NATL1_00731</name>
</gene>
<dbReference type="CAZy" id="GT41">
    <property type="family name" value="Glycosyltransferase Family 41"/>
</dbReference>
<organism evidence="10 11">
    <name type="scientific">Prochlorococcus marinus (strain NATL1A)</name>
    <dbReference type="NCBI Taxonomy" id="167555"/>
    <lineage>
        <taxon>Bacteria</taxon>
        <taxon>Bacillati</taxon>
        <taxon>Cyanobacteriota</taxon>
        <taxon>Cyanophyceae</taxon>
        <taxon>Synechococcales</taxon>
        <taxon>Prochlorococcaceae</taxon>
        <taxon>Prochlorococcus</taxon>
    </lineage>
</organism>
<dbReference type="PROSITE" id="PS50005">
    <property type="entry name" value="TPR"/>
    <property type="match status" value="9"/>
</dbReference>
<dbReference type="GO" id="GO:0006493">
    <property type="term" value="P:protein O-linked glycosylation"/>
    <property type="evidence" value="ECO:0007669"/>
    <property type="project" value="InterPro"/>
</dbReference>
<dbReference type="Gene3D" id="3.40.50.2000">
    <property type="entry name" value="Glycogen Phosphorylase B"/>
    <property type="match status" value="1"/>
</dbReference>
<evidence type="ECO:0000313" key="11">
    <source>
        <dbReference type="Proteomes" id="UP000002592"/>
    </source>
</evidence>
<evidence type="ECO:0000259" key="9">
    <source>
        <dbReference type="Pfam" id="PF13844"/>
    </source>
</evidence>
<dbReference type="eggNOG" id="COG0457">
    <property type="taxonomic scope" value="Bacteria"/>
</dbReference>
<dbReference type="Pfam" id="PF13431">
    <property type="entry name" value="TPR_17"/>
    <property type="match status" value="1"/>
</dbReference>
<keyword evidence="5" id="KW-0808">Transferase</keyword>
<dbReference type="KEGG" id="pme:NATL1_00731"/>
<dbReference type="InterPro" id="IPR019734">
    <property type="entry name" value="TPR_rpt"/>
</dbReference>
<evidence type="ECO:0000313" key="10">
    <source>
        <dbReference type="EMBL" id="ABM74637.1"/>
    </source>
</evidence>
<feature type="repeat" description="TPR" evidence="8">
    <location>
        <begin position="146"/>
        <end position="179"/>
    </location>
</feature>
<dbReference type="InterPro" id="IPR011990">
    <property type="entry name" value="TPR-like_helical_dom_sf"/>
</dbReference>
<comment type="pathway">
    <text evidence="1">Protein modification; protein glycosylation.</text>
</comment>
<dbReference type="RefSeq" id="WP_011822875.1">
    <property type="nucleotide sequence ID" value="NC_008819.1"/>
</dbReference>